<dbReference type="Proteomes" id="UP000604046">
    <property type="component" value="Unassembled WGS sequence"/>
</dbReference>
<sequence>MSSEGHKEGSSSFPSLASLWPFASDAGKAAEEATQEQPETRTAENPSEELKSGSHLRPPSGSDDAEVAGSLPLPTSRSLRESALSSTPQGSPSSRKAPAGRESSGEPGSPGARLSSAAFQSDGAAGQGEHRRDAADQADSKVPPLTAFAEQLASATQRAPQRLAERLTEQLQQSCLEEAAMGQSSFTWDIQLPSNSRTFMHQVARAFASRVEALGFEQVEWWNGREWSKHSRQYHIVHDPVYEKYHMKIRVRWLERLPQEDAAPRRQLTPQLGFAAPSAEQAVVEQVSNWLEMQRQMLEQQLGQAAGNTHDSPECPKAAPVTESTTATL</sequence>
<feature type="region of interest" description="Disordered" evidence="1">
    <location>
        <begin position="302"/>
        <end position="329"/>
    </location>
</feature>
<keyword evidence="3" id="KW-1185">Reference proteome</keyword>
<protein>
    <submittedName>
        <fullName evidence="2">Uncharacterized protein</fullName>
    </submittedName>
</protein>
<evidence type="ECO:0000313" key="3">
    <source>
        <dbReference type="Proteomes" id="UP000604046"/>
    </source>
</evidence>
<feature type="compositionally biased region" description="Basic and acidic residues" evidence="1">
    <location>
        <begin position="38"/>
        <end position="52"/>
    </location>
</feature>
<feature type="region of interest" description="Disordered" evidence="1">
    <location>
        <begin position="1"/>
        <end position="140"/>
    </location>
</feature>
<proteinExistence type="predicted"/>
<gene>
    <name evidence="2" type="ORF">SNAT2548_LOCUS564</name>
</gene>
<reference evidence="2" key="1">
    <citation type="submission" date="2021-02" db="EMBL/GenBank/DDBJ databases">
        <authorList>
            <person name="Dougan E. K."/>
            <person name="Rhodes N."/>
            <person name="Thang M."/>
            <person name="Chan C."/>
        </authorList>
    </citation>
    <scope>NUCLEOTIDE SEQUENCE</scope>
</reference>
<dbReference type="AlphaFoldDB" id="A0A812GJY0"/>
<evidence type="ECO:0000256" key="1">
    <source>
        <dbReference type="SAM" id="MobiDB-lite"/>
    </source>
</evidence>
<organism evidence="2 3">
    <name type="scientific">Symbiodinium natans</name>
    <dbReference type="NCBI Taxonomy" id="878477"/>
    <lineage>
        <taxon>Eukaryota</taxon>
        <taxon>Sar</taxon>
        <taxon>Alveolata</taxon>
        <taxon>Dinophyceae</taxon>
        <taxon>Suessiales</taxon>
        <taxon>Symbiodiniaceae</taxon>
        <taxon>Symbiodinium</taxon>
    </lineage>
</organism>
<feature type="compositionally biased region" description="Polar residues" evidence="1">
    <location>
        <begin position="73"/>
        <end position="94"/>
    </location>
</feature>
<accession>A0A812GJY0</accession>
<dbReference type="EMBL" id="CAJNDS010000027">
    <property type="protein sequence ID" value="CAE6923849.1"/>
    <property type="molecule type" value="Genomic_DNA"/>
</dbReference>
<name>A0A812GJY0_9DINO</name>
<comment type="caution">
    <text evidence="2">The sequence shown here is derived from an EMBL/GenBank/DDBJ whole genome shotgun (WGS) entry which is preliminary data.</text>
</comment>
<dbReference type="OrthoDB" id="448979at2759"/>
<feature type="compositionally biased region" description="Basic and acidic residues" evidence="1">
    <location>
        <begin position="128"/>
        <end position="139"/>
    </location>
</feature>
<feature type="compositionally biased region" description="Low complexity" evidence="1">
    <location>
        <begin position="100"/>
        <end position="113"/>
    </location>
</feature>
<evidence type="ECO:0000313" key="2">
    <source>
        <dbReference type="EMBL" id="CAE6923849.1"/>
    </source>
</evidence>